<evidence type="ECO:0000256" key="2">
    <source>
        <dbReference type="ARBA" id="ARBA00008566"/>
    </source>
</evidence>
<evidence type="ECO:0000256" key="3">
    <source>
        <dbReference type="ARBA" id="ARBA00022448"/>
    </source>
</evidence>
<evidence type="ECO:0000256" key="5">
    <source>
        <dbReference type="ARBA" id="ARBA00022692"/>
    </source>
</evidence>
<keyword evidence="5 8" id="KW-0812">Transmembrane</keyword>
<comment type="similarity">
    <text evidence="2">Belongs to the tellurite-resistance/dicarboxylate transporter (TDT) family.</text>
</comment>
<evidence type="ECO:0000313" key="10">
    <source>
        <dbReference type="Proteomes" id="UP000184267"/>
    </source>
</evidence>
<feature type="transmembrane region" description="Helical" evidence="8">
    <location>
        <begin position="233"/>
        <end position="254"/>
    </location>
</feature>
<gene>
    <name evidence="9" type="ORF">TRAPUB_1823</name>
</gene>
<dbReference type="InterPro" id="IPR051629">
    <property type="entry name" value="Sulfite_efflux_TDT"/>
</dbReference>
<feature type="transmembrane region" description="Helical" evidence="8">
    <location>
        <begin position="21"/>
        <end position="42"/>
    </location>
</feature>
<sequence>MPLLLPVHAWKSWRERIRHFTWAWYAVIMGTGVCSALLHNFPYHNDSLALKVAALCMFLLNLVLFVFVSVCTILRYIMFPEVWWMMLSHPAQSLFIGCFPMGAATLINAGLNINQDWGFGGDAFLWTLWGFWWLDSAVSYAIAFGMLYTMMVRQEHSLQKMTGVWLLPVVTLVVASSTGGLLSNALVKHSTTIALVTTGFSFTMVIIGLGFALMITTVYLLRLITSGPPDASLILSAFLALGPLGQGGFSLLVNGQDLSELLPLHMGDEFPTIALAGQMIFAGCFLGAFVLFSLGVSWIILAVVSIWHVRARSQIPFSMAYWGLIFPNGVFALLCVQLAKVLNSPVFRAIGAAWCGQSGSRLVRRRDTNGVPVGVVFTLWITIFLRSTPAFIDGSLFKAPYVPDLEPPPAKHIDVEKGFVIGVGAVRVDGPDASASTVAL</sequence>
<feature type="transmembrane region" description="Helical" evidence="8">
    <location>
        <begin position="274"/>
        <end position="307"/>
    </location>
</feature>
<feature type="transmembrane region" description="Helical" evidence="8">
    <location>
        <begin position="94"/>
        <end position="111"/>
    </location>
</feature>
<dbReference type="Proteomes" id="UP000184267">
    <property type="component" value="Unassembled WGS sequence"/>
</dbReference>
<dbReference type="AlphaFoldDB" id="A0A1M2VI93"/>
<dbReference type="OrthoDB" id="1099at2759"/>
<reference evidence="9 10" key="1">
    <citation type="submission" date="2016-10" db="EMBL/GenBank/DDBJ databases">
        <title>Genome sequence of the basidiomycete white-rot fungus Trametes pubescens.</title>
        <authorList>
            <person name="Makela M.R."/>
            <person name="Granchi Z."/>
            <person name="Peng M."/>
            <person name="De Vries R.P."/>
            <person name="Grigoriev I."/>
            <person name="Riley R."/>
            <person name="Hilden K."/>
        </authorList>
    </citation>
    <scope>NUCLEOTIDE SEQUENCE [LARGE SCALE GENOMIC DNA]</scope>
    <source>
        <strain evidence="9 10">FBCC735</strain>
    </source>
</reference>
<keyword evidence="6 8" id="KW-1133">Transmembrane helix</keyword>
<protein>
    <submittedName>
        <fullName evidence="9">Sulfite efflux pump SSU1</fullName>
    </submittedName>
</protein>
<evidence type="ECO:0000256" key="7">
    <source>
        <dbReference type="ARBA" id="ARBA00023136"/>
    </source>
</evidence>
<evidence type="ECO:0000256" key="6">
    <source>
        <dbReference type="ARBA" id="ARBA00022989"/>
    </source>
</evidence>
<feature type="transmembrane region" description="Helical" evidence="8">
    <location>
        <begin position="164"/>
        <end position="187"/>
    </location>
</feature>
<dbReference type="PANTHER" id="PTHR31686:SF1">
    <property type="entry name" value="SULFITE EFFLUX PUMP SSU1"/>
    <property type="match status" value="1"/>
</dbReference>
<dbReference type="GO" id="GO:0000319">
    <property type="term" value="F:sulfite transmembrane transporter activity"/>
    <property type="evidence" value="ECO:0007669"/>
    <property type="project" value="TreeGrafter"/>
</dbReference>
<feature type="transmembrane region" description="Helical" evidence="8">
    <location>
        <begin position="193"/>
        <end position="221"/>
    </location>
</feature>
<feature type="transmembrane region" description="Helical" evidence="8">
    <location>
        <begin position="370"/>
        <end position="388"/>
    </location>
</feature>
<dbReference type="InterPro" id="IPR004695">
    <property type="entry name" value="SLAC1/Mae1/Ssu1/TehA"/>
</dbReference>
<proteinExistence type="inferred from homology"/>
<evidence type="ECO:0000256" key="1">
    <source>
        <dbReference type="ARBA" id="ARBA00004651"/>
    </source>
</evidence>
<keyword evidence="3" id="KW-0813">Transport</keyword>
<evidence type="ECO:0000256" key="4">
    <source>
        <dbReference type="ARBA" id="ARBA00022475"/>
    </source>
</evidence>
<feature type="transmembrane region" description="Helical" evidence="8">
    <location>
        <begin position="319"/>
        <end position="339"/>
    </location>
</feature>
<evidence type="ECO:0000256" key="8">
    <source>
        <dbReference type="SAM" id="Phobius"/>
    </source>
</evidence>
<name>A0A1M2VI93_TRAPU</name>
<dbReference type="GO" id="GO:0005886">
    <property type="term" value="C:plasma membrane"/>
    <property type="evidence" value="ECO:0007669"/>
    <property type="project" value="UniProtKB-SubCell"/>
</dbReference>
<comment type="caution">
    <text evidence="9">The sequence shown here is derived from an EMBL/GenBank/DDBJ whole genome shotgun (WGS) entry which is preliminary data.</text>
</comment>
<organism evidence="9 10">
    <name type="scientific">Trametes pubescens</name>
    <name type="common">White-rot fungus</name>
    <dbReference type="NCBI Taxonomy" id="154538"/>
    <lineage>
        <taxon>Eukaryota</taxon>
        <taxon>Fungi</taxon>
        <taxon>Dikarya</taxon>
        <taxon>Basidiomycota</taxon>
        <taxon>Agaricomycotina</taxon>
        <taxon>Agaricomycetes</taxon>
        <taxon>Polyporales</taxon>
        <taxon>Polyporaceae</taxon>
        <taxon>Trametes</taxon>
    </lineage>
</organism>
<keyword evidence="4" id="KW-1003">Cell membrane</keyword>
<keyword evidence="7 8" id="KW-0472">Membrane</keyword>
<keyword evidence="10" id="KW-1185">Reference proteome</keyword>
<dbReference type="Pfam" id="PF03595">
    <property type="entry name" value="SLAC1"/>
    <property type="match status" value="1"/>
</dbReference>
<comment type="subcellular location">
    <subcellularLocation>
        <location evidence="1">Cell membrane</location>
        <topology evidence="1">Multi-pass membrane protein</topology>
    </subcellularLocation>
</comment>
<dbReference type="PANTHER" id="PTHR31686">
    <property type="match status" value="1"/>
</dbReference>
<dbReference type="InterPro" id="IPR038665">
    <property type="entry name" value="Voltage-dep_anion_channel_sf"/>
</dbReference>
<feature type="transmembrane region" description="Helical" evidence="8">
    <location>
        <begin position="48"/>
        <end position="74"/>
    </location>
</feature>
<feature type="transmembrane region" description="Helical" evidence="8">
    <location>
        <begin position="131"/>
        <end position="152"/>
    </location>
</feature>
<dbReference type="Gene3D" id="1.50.10.150">
    <property type="entry name" value="Voltage-dependent anion channel"/>
    <property type="match status" value="1"/>
</dbReference>
<evidence type="ECO:0000313" key="9">
    <source>
        <dbReference type="EMBL" id="OJT07320.1"/>
    </source>
</evidence>
<dbReference type="EMBL" id="MNAD01001192">
    <property type="protein sequence ID" value="OJT07320.1"/>
    <property type="molecule type" value="Genomic_DNA"/>
</dbReference>
<dbReference type="CDD" id="cd09318">
    <property type="entry name" value="TDT_SSU1"/>
    <property type="match status" value="1"/>
</dbReference>
<accession>A0A1M2VI93</accession>
<dbReference type="OMA" id="YIPHCIM"/>